<gene>
    <name evidence="1" type="ORF">S03H2_55302</name>
</gene>
<proteinExistence type="predicted"/>
<evidence type="ECO:0008006" key="2">
    <source>
        <dbReference type="Google" id="ProtNLM"/>
    </source>
</evidence>
<dbReference type="AlphaFoldDB" id="X1KB14"/>
<accession>X1KB14</accession>
<dbReference type="EMBL" id="BARU01035315">
    <property type="protein sequence ID" value="GAH79263.1"/>
    <property type="molecule type" value="Genomic_DNA"/>
</dbReference>
<name>X1KB14_9ZZZZ</name>
<evidence type="ECO:0000313" key="1">
    <source>
        <dbReference type="EMBL" id="GAH79263.1"/>
    </source>
</evidence>
<organism evidence="1">
    <name type="scientific">marine sediment metagenome</name>
    <dbReference type="NCBI Taxonomy" id="412755"/>
    <lineage>
        <taxon>unclassified sequences</taxon>
        <taxon>metagenomes</taxon>
        <taxon>ecological metagenomes</taxon>
    </lineage>
</organism>
<comment type="caution">
    <text evidence="1">The sequence shown here is derived from an EMBL/GenBank/DDBJ whole genome shotgun (WGS) entry which is preliminary data.</text>
</comment>
<sequence length="236" mass="26970">MTKKERIRTVFSHKEPDRVPIFELTVANPVLESVLGRRIAGFGTGEAKVAGIRAAMEGREARRAIIRENVEGMLEAYSRVGFDMFWFRPTDYLAPAEMGLPDNITANYIFDVTIEEIEENTFRIESKEGGFWCIEKYEKESDTCVTVTDSIKEGGIKELRRYVNYLERTKSVPLHQCLQDGLKSIEIAVDKERGKEDGMFVLGAADVACPTFLPYFPLFLQTMVDEPRLTERYMET</sequence>
<reference evidence="1" key="1">
    <citation type="journal article" date="2014" name="Front. Microbiol.">
        <title>High frequency of phylogenetically diverse reductive dehalogenase-homologous genes in deep subseafloor sedimentary metagenomes.</title>
        <authorList>
            <person name="Kawai M."/>
            <person name="Futagami T."/>
            <person name="Toyoda A."/>
            <person name="Takaki Y."/>
            <person name="Nishi S."/>
            <person name="Hori S."/>
            <person name="Arai W."/>
            <person name="Tsubouchi T."/>
            <person name="Morono Y."/>
            <person name="Uchiyama I."/>
            <person name="Ito T."/>
            <person name="Fujiyama A."/>
            <person name="Inagaki F."/>
            <person name="Takami H."/>
        </authorList>
    </citation>
    <scope>NUCLEOTIDE SEQUENCE</scope>
    <source>
        <strain evidence="1">Expedition CK06-06</strain>
    </source>
</reference>
<feature type="non-terminal residue" evidence="1">
    <location>
        <position position="236"/>
    </location>
</feature>
<protein>
    <recommendedName>
        <fullName evidence="2">Uroporphyrinogen decarboxylase (URO-D) domain-containing protein</fullName>
    </recommendedName>
</protein>